<dbReference type="Gene3D" id="3.40.1110.10">
    <property type="entry name" value="Calcium-transporting ATPase, cytoplasmic domain N"/>
    <property type="match status" value="1"/>
</dbReference>
<evidence type="ECO:0000313" key="2">
    <source>
        <dbReference type="Proteomes" id="UP001196413"/>
    </source>
</evidence>
<accession>A0AAD5N1D3</accession>
<dbReference type="SUPFAM" id="SSF81660">
    <property type="entry name" value="Metal cation-transporting ATPase, ATP-binding domain N"/>
    <property type="match status" value="1"/>
</dbReference>
<evidence type="ECO:0000313" key="1">
    <source>
        <dbReference type="EMBL" id="KAJ1359227.1"/>
    </source>
</evidence>
<keyword evidence="2" id="KW-1185">Reference proteome</keyword>
<dbReference type="GO" id="GO:0000166">
    <property type="term" value="F:nucleotide binding"/>
    <property type="evidence" value="ECO:0007669"/>
    <property type="project" value="InterPro"/>
</dbReference>
<dbReference type="InterPro" id="IPR023299">
    <property type="entry name" value="ATPase_P-typ_cyto_dom_N"/>
</dbReference>
<gene>
    <name evidence="1" type="primary">TAT1_3</name>
    <name evidence="1" type="ORF">KIN20_017916</name>
</gene>
<protein>
    <submittedName>
        <fullName evidence="1">Amino acid transporter tat1</fullName>
    </submittedName>
</protein>
<name>A0AAD5N1D3_PARTN</name>
<sequence length="111" mass="12114">MAVCHTVVPEEIDGKTSYQCSSPDEGALVRGAAAQGFVFHTRQPQRVVVDVLGKDEEFAVLDVVDFSSDRKRMSVVVRDNAGVIKLYTKGADTGNHGTSRSWIRNGHGYMS</sequence>
<reference evidence="1" key="1">
    <citation type="submission" date="2021-06" db="EMBL/GenBank/DDBJ databases">
        <title>Parelaphostrongylus tenuis whole genome reference sequence.</title>
        <authorList>
            <person name="Garwood T.J."/>
            <person name="Larsen P.A."/>
            <person name="Fountain-Jones N.M."/>
            <person name="Garbe J.R."/>
            <person name="Macchietto M.G."/>
            <person name="Kania S.A."/>
            <person name="Gerhold R.W."/>
            <person name="Richards J.E."/>
            <person name="Wolf T.M."/>
        </authorList>
    </citation>
    <scope>NUCLEOTIDE SEQUENCE</scope>
    <source>
        <strain evidence="1">MNPRO001-30</strain>
        <tissue evidence="1">Meninges</tissue>
    </source>
</reference>
<dbReference type="GO" id="GO:0005886">
    <property type="term" value="C:plasma membrane"/>
    <property type="evidence" value="ECO:0007669"/>
    <property type="project" value="TreeGrafter"/>
</dbReference>
<dbReference type="GO" id="GO:0005802">
    <property type="term" value="C:trans-Golgi network"/>
    <property type="evidence" value="ECO:0007669"/>
    <property type="project" value="TreeGrafter"/>
</dbReference>
<dbReference type="PANTHER" id="PTHR24092:SF150">
    <property type="entry name" value="PHOSPHOLIPID-TRANSPORTING ATPASE"/>
    <property type="match status" value="1"/>
</dbReference>
<comment type="caution">
    <text evidence="1">The sequence shown here is derived from an EMBL/GenBank/DDBJ whole genome shotgun (WGS) entry which is preliminary data.</text>
</comment>
<organism evidence="1 2">
    <name type="scientific">Parelaphostrongylus tenuis</name>
    <name type="common">Meningeal worm</name>
    <dbReference type="NCBI Taxonomy" id="148309"/>
    <lineage>
        <taxon>Eukaryota</taxon>
        <taxon>Metazoa</taxon>
        <taxon>Ecdysozoa</taxon>
        <taxon>Nematoda</taxon>
        <taxon>Chromadorea</taxon>
        <taxon>Rhabditida</taxon>
        <taxon>Rhabditina</taxon>
        <taxon>Rhabditomorpha</taxon>
        <taxon>Strongyloidea</taxon>
        <taxon>Metastrongylidae</taxon>
        <taxon>Parelaphostrongylus</taxon>
    </lineage>
</organism>
<dbReference type="Proteomes" id="UP001196413">
    <property type="component" value="Unassembled WGS sequence"/>
</dbReference>
<dbReference type="EMBL" id="JAHQIW010003578">
    <property type="protein sequence ID" value="KAJ1359227.1"/>
    <property type="molecule type" value="Genomic_DNA"/>
</dbReference>
<dbReference type="GO" id="GO:0045332">
    <property type="term" value="P:phospholipid translocation"/>
    <property type="evidence" value="ECO:0007669"/>
    <property type="project" value="TreeGrafter"/>
</dbReference>
<dbReference type="AlphaFoldDB" id="A0AAD5N1D3"/>
<dbReference type="PANTHER" id="PTHR24092">
    <property type="entry name" value="PROBABLE PHOSPHOLIPID-TRANSPORTING ATPASE"/>
    <property type="match status" value="1"/>
</dbReference>
<proteinExistence type="predicted"/>
<dbReference type="GO" id="GO:0140326">
    <property type="term" value="F:ATPase-coupled intramembrane lipid transporter activity"/>
    <property type="evidence" value="ECO:0007669"/>
    <property type="project" value="TreeGrafter"/>
</dbReference>